<dbReference type="InterPro" id="IPR027417">
    <property type="entry name" value="P-loop_NTPase"/>
</dbReference>
<dbReference type="Pfam" id="PF01656">
    <property type="entry name" value="CbiA"/>
    <property type="match status" value="1"/>
</dbReference>
<evidence type="ECO:0000256" key="1">
    <source>
        <dbReference type="ARBA" id="ARBA00001946"/>
    </source>
</evidence>
<feature type="domain" description="CobB/CobQ-like glutamine amidotransferase" evidence="11">
    <location>
        <begin position="247"/>
        <end position="436"/>
    </location>
</feature>
<dbReference type="Pfam" id="PF07685">
    <property type="entry name" value="GATase_3"/>
    <property type="match status" value="1"/>
</dbReference>
<evidence type="ECO:0000256" key="4">
    <source>
        <dbReference type="ARBA" id="ARBA00022598"/>
    </source>
</evidence>
<reference evidence="12 13" key="1">
    <citation type="journal article" date="2010" name="Int. J. Syst. Evol. Microbiol.">
        <title>Thiohalobacter thiocyanaticus gen. nov., sp. nov., a moderately halophilic, sulfur-oxidizing gammaproteobacterium from hypersaline lakes, that utilizes thiocyanate.</title>
        <authorList>
            <person name="Sorokin D.Y."/>
            <person name="Kovaleva O.L."/>
            <person name="Tourova T.P."/>
            <person name="Muyzer G."/>
        </authorList>
    </citation>
    <scope>NUCLEOTIDE SEQUENCE [LARGE SCALE GENOMIC DNA]</scope>
    <source>
        <strain evidence="12 13">Hrh1</strain>
    </source>
</reference>
<organism evidence="12 13">
    <name type="scientific">Thiohalobacter thiocyanaticus</name>
    <dbReference type="NCBI Taxonomy" id="585455"/>
    <lineage>
        <taxon>Bacteria</taxon>
        <taxon>Pseudomonadati</taxon>
        <taxon>Pseudomonadota</taxon>
        <taxon>Gammaproteobacteria</taxon>
        <taxon>Thiohalobacterales</taxon>
        <taxon>Thiohalobacteraceae</taxon>
        <taxon>Thiohalobacter</taxon>
    </lineage>
</organism>
<keyword evidence="5 9" id="KW-0547">Nucleotide-binding</keyword>
<dbReference type="CDD" id="cd03130">
    <property type="entry name" value="GATase1_CobB"/>
    <property type="match status" value="1"/>
</dbReference>
<comment type="caution">
    <text evidence="12">The sequence shown here is derived from an EMBL/GenBank/DDBJ whole genome shotgun (WGS) entry which is preliminary data.</text>
</comment>
<feature type="active site" description="Nucleophile" evidence="9">
    <location>
        <position position="329"/>
    </location>
</feature>
<dbReference type="PANTHER" id="PTHR43873">
    <property type="entry name" value="COBYRINATE A,C-DIAMIDE SYNTHASE"/>
    <property type="match status" value="1"/>
</dbReference>
<dbReference type="CDD" id="cd05388">
    <property type="entry name" value="CobB_N"/>
    <property type="match status" value="1"/>
</dbReference>
<comment type="domain">
    <text evidence="9">Comprises of two domains. The C-terminal domain contains the binding site for glutamine and catalyzes the hydrolysis of this substrate to glutamate and ammonia. The N-terminal domain is anticipated to bind ATP and cobyrinate and catalyzes the ultimate synthesis of the diamide product. The ammonia produced via the glutaminase domain is probably translocated to the adjacent domain via a molecular tunnel, where it reacts with an activated intermediate.</text>
</comment>
<dbReference type="InterPro" id="IPR011698">
    <property type="entry name" value="GATase_3"/>
</dbReference>
<comment type="function">
    <text evidence="9">Catalyzes the ATP-dependent amidation of the two carboxylate groups at positions a and c of cobyrinate, using either L-glutamine or ammonia as the nitrogen source.</text>
</comment>
<evidence type="ECO:0000256" key="8">
    <source>
        <dbReference type="ARBA" id="ARBA00022962"/>
    </source>
</evidence>
<keyword evidence="13" id="KW-1185">Reference proteome</keyword>
<name>A0A426QE11_9GAMM</name>
<keyword evidence="7 9" id="KW-0460">Magnesium</keyword>
<dbReference type="InterPro" id="IPR004484">
    <property type="entry name" value="CbiA/CobB_synth"/>
</dbReference>
<evidence type="ECO:0000256" key="7">
    <source>
        <dbReference type="ARBA" id="ARBA00022842"/>
    </source>
</evidence>
<gene>
    <name evidence="12" type="primary">cobB</name>
    <name evidence="9" type="synonym">cbiA</name>
    <name evidence="12" type="ORF">D6C00_14430</name>
</gene>
<dbReference type="NCBIfam" id="NF002204">
    <property type="entry name" value="PRK01077.1"/>
    <property type="match status" value="1"/>
</dbReference>
<dbReference type="GO" id="GO:0009236">
    <property type="term" value="P:cobalamin biosynthetic process"/>
    <property type="evidence" value="ECO:0007669"/>
    <property type="project" value="UniProtKB-UniRule"/>
</dbReference>
<comment type="pathway">
    <text evidence="9">Cofactor biosynthesis; adenosylcobalamin biosynthesis; cob(II)yrinate a,c-diamide from sirohydrochlorin (anaerobic route): step 10/10.</text>
</comment>
<keyword evidence="8 9" id="KW-0315">Glutamine amidotransferase</keyword>
<comment type="similarity">
    <text evidence="2">Belongs to the CobB/CobQ family. CobQ subfamily.</text>
</comment>
<comment type="catalytic activity">
    <reaction evidence="9">
        <text>cob(II)yrinate + 2 L-glutamine + 2 ATP + 2 H2O = cob(II)yrinate a,c diamide + 2 L-glutamate + 2 ADP + 2 phosphate + 2 H(+)</text>
        <dbReference type="Rhea" id="RHEA:26289"/>
        <dbReference type="ChEBI" id="CHEBI:15377"/>
        <dbReference type="ChEBI" id="CHEBI:15378"/>
        <dbReference type="ChEBI" id="CHEBI:29985"/>
        <dbReference type="ChEBI" id="CHEBI:30616"/>
        <dbReference type="ChEBI" id="CHEBI:43474"/>
        <dbReference type="ChEBI" id="CHEBI:58359"/>
        <dbReference type="ChEBI" id="CHEBI:58537"/>
        <dbReference type="ChEBI" id="CHEBI:58894"/>
        <dbReference type="ChEBI" id="CHEBI:456216"/>
        <dbReference type="EC" id="6.3.5.11"/>
    </reaction>
</comment>
<dbReference type="InterPro" id="IPR002586">
    <property type="entry name" value="CobQ/CobB/MinD/ParA_Nub-bd_dom"/>
</dbReference>
<keyword evidence="4 9" id="KW-0436">Ligase</keyword>
<protein>
    <recommendedName>
        <fullName evidence="9">Cobyrinate a,c-diamide synthase</fullName>
        <ecNumber evidence="9">6.3.5.11</ecNumber>
    </recommendedName>
    <alternativeName>
        <fullName evidence="9">Cobyrinic acid a,c-diamide synthetase</fullName>
    </alternativeName>
</protein>
<dbReference type="GO" id="GO:0042242">
    <property type="term" value="F:cobyrinic acid a,c-diamide synthase activity"/>
    <property type="evidence" value="ECO:0007669"/>
    <property type="project" value="UniProtKB-UniRule"/>
</dbReference>
<dbReference type="RefSeq" id="WP_125182518.1">
    <property type="nucleotide sequence ID" value="NZ_QZMU01000002.1"/>
</dbReference>
<dbReference type="Proteomes" id="UP000287798">
    <property type="component" value="Unassembled WGS sequence"/>
</dbReference>
<dbReference type="PROSITE" id="PS51274">
    <property type="entry name" value="GATASE_COBBQ"/>
    <property type="match status" value="1"/>
</dbReference>
<dbReference type="GO" id="GO:0005524">
    <property type="term" value="F:ATP binding"/>
    <property type="evidence" value="ECO:0007669"/>
    <property type="project" value="UniProtKB-UniRule"/>
</dbReference>
<comment type="miscellaneous">
    <text evidence="9">The a and c carboxylates of cobyrinate are activated for nucleophilic attack via formation of a phosphorylated intermediate by ATP. CbiA catalyzes first the amidation of the c-carboxylate, and then that of the a-carboxylate.</text>
</comment>
<dbReference type="Gene3D" id="3.40.50.300">
    <property type="entry name" value="P-loop containing nucleotide triphosphate hydrolases"/>
    <property type="match status" value="1"/>
</dbReference>
<evidence type="ECO:0000256" key="9">
    <source>
        <dbReference type="HAMAP-Rule" id="MF_00027"/>
    </source>
</evidence>
<proteinExistence type="inferred from homology"/>
<dbReference type="Gene3D" id="3.40.50.880">
    <property type="match status" value="1"/>
</dbReference>
<evidence type="ECO:0000256" key="5">
    <source>
        <dbReference type="ARBA" id="ARBA00022741"/>
    </source>
</evidence>
<dbReference type="AlphaFoldDB" id="A0A426QE11"/>
<dbReference type="SUPFAM" id="SSF52317">
    <property type="entry name" value="Class I glutamine amidotransferase-like"/>
    <property type="match status" value="1"/>
</dbReference>
<accession>A0A426QE11</accession>
<sequence>MSRFYISAAHKSSGKTTLSLGLAAAMTQEGFRVQTFKKGPDYIDPMWLREASGRPCYNLDFNTMQPDEIRGLVATRLQGMDIGLVEGNKGLFDGMALDLSNSNAALARLLATPVVLVIDVQGMTRGIAPLLLGYMQFDPQVRIGGVILNKVAGSRHETKLRETIEHYTDIPVVGAVHRNPDLRIDERHLGLVPSNEASGARDLIDRIAALIRDQVDLSRLRKIAATAPGLATPAERSQTVEPAPALRIGIARDAAFGFYYPDDLEALEAAGASLVPIDTLTDTELPAIDGLFIGGGFPEACMDRLEANTGLRRAIHDAIEAGLPTYAECGGLMYLTRSLHWQDRRAEMVGIIPADTVMHARPQGRGYIVLREAAAHPWQGTAPPDTIAAHEFHYSRLENFDTDAARFAYQVVRGSGMDGRHDGYVYKNLLACYAHLRDTGQYHWALRFVDFVRRTKTPHHTGEGDDARTNVLE</sequence>
<dbReference type="EMBL" id="QZMU01000002">
    <property type="protein sequence ID" value="RRQ19954.1"/>
    <property type="molecule type" value="Genomic_DNA"/>
</dbReference>
<keyword evidence="3 9" id="KW-0169">Cobalamin biosynthesis</keyword>
<dbReference type="InterPro" id="IPR029062">
    <property type="entry name" value="Class_I_gatase-like"/>
</dbReference>
<dbReference type="OrthoDB" id="9764035at2"/>
<evidence type="ECO:0000313" key="13">
    <source>
        <dbReference type="Proteomes" id="UP000287798"/>
    </source>
</evidence>
<evidence type="ECO:0000256" key="2">
    <source>
        <dbReference type="ARBA" id="ARBA00006205"/>
    </source>
</evidence>
<evidence type="ECO:0000259" key="10">
    <source>
        <dbReference type="Pfam" id="PF01656"/>
    </source>
</evidence>
<dbReference type="SUPFAM" id="SSF52540">
    <property type="entry name" value="P-loop containing nucleoside triphosphate hydrolases"/>
    <property type="match status" value="1"/>
</dbReference>
<evidence type="ECO:0000256" key="6">
    <source>
        <dbReference type="ARBA" id="ARBA00022840"/>
    </source>
</evidence>
<keyword evidence="6 9" id="KW-0067">ATP-binding</keyword>
<comment type="similarity">
    <text evidence="9">Belongs to the CobB/CbiA family.</text>
</comment>
<feature type="domain" description="CobQ/CobB/MinD/ParA nucleotide binding" evidence="10">
    <location>
        <begin position="13"/>
        <end position="189"/>
    </location>
</feature>
<feature type="site" description="Increases nucleophilicity of active site Cys" evidence="9">
    <location>
        <position position="435"/>
    </location>
</feature>
<evidence type="ECO:0000313" key="12">
    <source>
        <dbReference type="EMBL" id="RRQ19954.1"/>
    </source>
</evidence>
<comment type="cofactor">
    <cofactor evidence="1 9">
        <name>Mg(2+)</name>
        <dbReference type="ChEBI" id="CHEBI:18420"/>
    </cofactor>
</comment>
<dbReference type="PANTHER" id="PTHR43873:SF1">
    <property type="entry name" value="COBYRINATE A,C-DIAMIDE SYNTHASE"/>
    <property type="match status" value="1"/>
</dbReference>
<dbReference type="UniPathway" id="UPA00148">
    <property type="reaction ID" value="UER00231"/>
</dbReference>
<evidence type="ECO:0000259" key="11">
    <source>
        <dbReference type="Pfam" id="PF07685"/>
    </source>
</evidence>
<evidence type="ECO:0000256" key="3">
    <source>
        <dbReference type="ARBA" id="ARBA00022573"/>
    </source>
</evidence>
<dbReference type="EC" id="6.3.5.11" evidence="9"/>
<dbReference type="HAMAP" id="MF_00027">
    <property type="entry name" value="CobB_CbiA"/>
    <property type="match status" value="1"/>
</dbReference>
<dbReference type="NCBIfam" id="TIGR00379">
    <property type="entry name" value="cobB"/>
    <property type="match status" value="1"/>
</dbReference>